<name>A0ABQ0FQQ8_APOSI</name>
<dbReference type="Proteomes" id="UP001623349">
    <property type="component" value="Unassembled WGS sequence"/>
</dbReference>
<protein>
    <submittedName>
        <fullName evidence="2">Uncharacterized protein</fullName>
    </submittedName>
</protein>
<comment type="caution">
    <text evidence="2">The sequence shown here is derived from an EMBL/GenBank/DDBJ whole genome shotgun (WGS) entry which is preliminary data.</text>
</comment>
<organism evidence="2 3">
    <name type="scientific">Apodemus speciosus</name>
    <name type="common">Large Japanese field mouse</name>
    <dbReference type="NCBI Taxonomy" id="105296"/>
    <lineage>
        <taxon>Eukaryota</taxon>
        <taxon>Metazoa</taxon>
        <taxon>Chordata</taxon>
        <taxon>Craniata</taxon>
        <taxon>Vertebrata</taxon>
        <taxon>Euteleostomi</taxon>
        <taxon>Mammalia</taxon>
        <taxon>Eutheria</taxon>
        <taxon>Euarchontoglires</taxon>
        <taxon>Glires</taxon>
        <taxon>Rodentia</taxon>
        <taxon>Myomorpha</taxon>
        <taxon>Muroidea</taxon>
        <taxon>Muridae</taxon>
        <taxon>Murinae</taxon>
        <taxon>Apodemus</taxon>
    </lineage>
</organism>
<evidence type="ECO:0000313" key="3">
    <source>
        <dbReference type="Proteomes" id="UP001623349"/>
    </source>
</evidence>
<gene>
    <name evidence="2" type="ORF">APTSU1_001682100</name>
</gene>
<dbReference type="EMBL" id="BAAFST010000018">
    <property type="protein sequence ID" value="GAB1301583.1"/>
    <property type="molecule type" value="Genomic_DNA"/>
</dbReference>
<evidence type="ECO:0000256" key="1">
    <source>
        <dbReference type="SAM" id="MobiDB-lite"/>
    </source>
</evidence>
<sequence length="91" mass="10126">MEPSEAASETVVHYKFYRGEILHQQPRSRLHSFPVATPTGPPVNCSAKISEPLSAKQTMPAWIRIRRKQERVSPSGLPDPPPLNPPVCLNT</sequence>
<feature type="region of interest" description="Disordered" evidence="1">
    <location>
        <begin position="32"/>
        <end position="52"/>
    </location>
</feature>
<reference evidence="2 3" key="1">
    <citation type="submission" date="2024-08" db="EMBL/GenBank/DDBJ databases">
        <title>The draft genome of Apodemus speciosus.</title>
        <authorList>
            <person name="Nabeshima K."/>
            <person name="Suzuki S."/>
            <person name="Onuma M."/>
        </authorList>
    </citation>
    <scope>NUCLEOTIDE SEQUENCE [LARGE SCALE GENOMIC DNA]</scope>
    <source>
        <strain evidence="2">IB14-021</strain>
    </source>
</reference>
<feature type="region of interest" description="Disordered" evidence="1">
    <location>
        <begin position="67"/>
        <end position="91"/>
    </location>
</feature>
<keyword evidence="3" id="KW-1185">Reference proteome</keyword>
<evidence type="ECO:0000313" key="2">
    <source>
        <dbReference type="EMBL" id="GAB1301583.1"/>
    </source>
</evidence>
<accession>A0ABQ0FQQ8</accession>
<proteinExistence type="predicted"/>